<dbReference type="KEGG" id="mpt:Mpe_B0119"/>
<proteinExistence type="predicted"/>
<dbReference type="Proteomes" id="UP000000366">
    <property type="component" value="Plasmid RPME01"/>
</dbReference>
<accession>A2SMV9</accession>
<dbReference type="EMBL" id="CP000556">
    <property type="protein sequence ID" value="ABM96898.1"/>
    <property type="molecule type" value="Genomic_DNA"/>
</dbReference>
<evidence type="ECO:0000256" key="1">
    <source>
        <dbReference type="SAM" id="Phobius"/>
    </source>
</evidence>
<evidence type="ECO:0008006" key="4">
    <source>
        <dbReference type="Google" id="ProtNLM"/>
    </source>
</evidence>
<dbReference type="HOGENOM" id="CLU_2155405_0_0_4"/>
<sequence>MKTFASLTSAAVAALLAAFVGAIAGFFVGFVGVLAFGVTFASLPLFGVGGAALFGLVGAYRGYTRAADSAAVVDPAWAAEDVVTAGSDVFVAPDEPFTPVNHLWQDGSKGE</sequence>
<geneLocation type="plasmid" evidence="2 3">
    <name>RPME01</name>
</geneLocation>
<dbReference type="RefSeq" id="WP_011831513.1">
    <property type="nucleotide sequence ID" value="NC_008826.1"/>
</dbReference>
<gene>
    <name evidence="2" type="ordered locus">Mpe_B0119</name>
</gene>
<reference evidence="2 3" key="1">
    <citation type="journal article" date="2007" name="J. Bacteriol.">
        <title>Whole-genome analysis of the methyl tert-butyl ether-degrading beta-proteobacterium Methylibium petroleiphilum PM1.</title>
        <authorList>
            <person name="Kane S.R."/>
            <person name="Chakicherla A.Y."/>
            <person name="Chain P.S.G."/>
            <person name="Schmidt R."/>
            <person name="Shin M.W."/>
            <person name="Legler T.C."/>
            <person name="Scow K.M."/>
            <person name="Larimer F.W."/>
            <person name="Lucas S.M."/>
            <person name="Richardson P.M."/>
            <person name="Hristova K.R."/>
        </authorList>
    </citation>
    <scope>NUCLEOTIDE SEQUENCE [LARGE SCALE GENOMIC DNA]</scope>
    <source>
        <strain evidence="3">ATCC BAA-1232 / LMG 22953 / PM1</strain>
        <plasmid evidence="2 3">RPME01</plasmid>
    </source>
</reference>
<organism evidence="2 3">
    <name type="scientific">Methylibium petroleiphilum (strain ATCC BAA-1232 / LMG 22953 / PM1)</name>
    <dbReference type="NCBI Taxonomy" id="420662"/>
    <lineage>
        <taxon>Bacteria</taxon>
        <taxon>Pseudomonadati</taxon>
        <taxon>Pseudomonadota</taxon>
        <taxon>Betaproteobacteria</taxon>
        <taxon>Burkholderiales</taxon>
        <taxon>Sphaerotilaceae</taxon>
        <taxon>Methylibium</taxon>
    </lineage>
</organism>
<keyword evidence="1" id="KW-0812">Transmembrane</keyword>
<keyword evidence="3" id="KW-1185">Reference proteome</keyword>
<dbReference type="AlphaFoldDB" id="A2SMV9"/>
<feature type="transmembrane region" description="Helical" evidence="1">
    <location>
        <begin position="34"/>
        <end position="57"/>
    </location>
</feature>
<protein>
    <recommendedName>
        <fullName evidence="4">Transmembrane protein</fullName>
    </recommendedName>
</protein>
<keyword evidence="2" id="KW-0614">Plasmid</keyword>
<name>A2SMV9_METPP</name>
<evidence type="ECO:0000313" key="2">
    <source>
        <dbReference type="EMBL" id="ABM96898.1"/>
    </source>
</evidence>
<keyword evidence="1" id="KW-0472">Membrane</keyword>
<keyword evidence="1" id="KW-1133">Transmembrane helix</keyword>
<evidence type="ECO:0000313" key="3">
    <source>
        <dbReference type="Proteomes" id="UP000000366"/>
    </source>
</evidence>